<sequence length="94" mass="10954">MWVQWTEGVLKGYPCCSDSAAGASYNRTCHGWFDAQTFTDWFVTIFLPHAKRLVGRKVLIGDNLSSHFTDEVIRCDYYYVMNRTQVSYACRKLR</sequence>
<evidence type="ECO:0000313" key="2">
    <source>
        <dbReference type="EMBL" id="KAJ8943077.1"/>
    </source>
</evidence>
<dbReference type="GO" id="GO:0003676">
    <property type="term" value="F:nucleic acid binding"/>
    <property type="evidence" value="ECO:0007669"/>
    <property type="project" value="InterPro"/>
</dbReference>
<reference evidence="2" key="1">
    <citation type="journal article" date="2023" name="Insect Mol. Biol.">
        <title>Genome sequencing provides insights into the evolution of gene families encoding plant cell wall-degrading enzymes in longhorned beetles.</title>
        <authorList>
            <person name="Shin N.R."/>
            <person name="Okamura Y."/>
            <person name="Kirsch R."/>
            <person name="Pauchet Y."/>
        </authorList>
    </citation>
    <scope>NUCLEOTIDE SEQUENCE</scope>
    <source>
        <strain evidence="2">RBIC_L_NR</strain>
    </source>
</reference>
<name>A0AAV8XX74_9CUCU</name>
<keyword evidence="3" id="KW-1185">Reference proteome</keyword>
<dbReference type="EMBL" id="JANEYF010002715">
    <property type="protein sequence ID" value="KAJ8943077.1"/>
    <property type="molecule type" value="Genomic_DNA"/>
</dbReference>
<gene>
    <name evidence="2" type="ORF">NQ314_009837</name>
</gene>
<comment type="caution">
    <text evidence="2">The sequence shown here is derived from an EMBL/GenBank/DDBJ whole genome shotgun (WGS) entry which is preliminary data.</text>
</comment>
<accession>A0AAV8XX74</accession>
<dbReference type="Pfam" id="PF03184">
    <property type="entry name" value="DDE_1"/>
    <property type="match status" value="1"/>
</dbReference>
<proteinExistence type="predicted"/>
<organism evidence="2 3">
    <name type="scientific">Rhamnusium bicolor</name>
    <dbReference type="NCBI Taxonomy" id="1586634"/>
    <lineage>
        <taxon>Eukaryota</taxon>
        <taxon>Metazoa</taxon>
        <taxon>Ecdysozoa</taxon>
        <taxon>Arthropoda</taxon>
        <taxon>Hexapoda</taxon>
        <taxon>Insecta</taxon>
        <taxon>Pterygota</taxon>
        <taxon>Neoptera</taxon>
        <taxon>Endopterygota</taxon>
        <taxon>Coleoptera</taxon>
        <taxon>Polyphaga</taxon>
        <taxon>Cucujiformia</taxon>
        <taxon>Chrysomeloidea</taxon>
        <taxon>Cerambycidae</taxon>
        <taxon>Lepturinae</taxon>
        <taxon>Rhagiini</taxon>
        <taxon>Rhamnusium</taxon>
    </lineage>
</organism>
<dbReference type="Proteomes" id="UP001162156">
    <property type="component" value="Unassembled WGS sequence"/>
</dbReference>
<dbReference type="InterPro" id="IPR004875">
    <property type="entry name" value="DDE_SF_endonuclease_dom"/>
</dbReference>
<evidence type="ECO:0000259" key="1">
    <source>
        <dbReference type="Pfam" id="PF03184"/>
    </source>
</evidence>
<feature type="domain" description="DDE-1" evidence="1">
    <location>
        <begin position="20"/>
        <end position="76"/>
    </location>
</feature>
<dbReference type="AlphaFoldDB" id="A0AAV8XX74"/>
<protein>
    <recommendedName>
        <fullName evidence="1">DDE-1 domain-containing protein</fullName>
    </recommendedName>
</protein>
<evidence type="ECO:0000313" key="3">
    <source>
        <dbReference type="Proteomes" id="UP001162156"/>
    </source>
</evidence>